<dbReference type="Gene3D" id="3.40.630.30">
    <property type="match status" value="1"/>
</dbReference>
<evidence type="ECO:0000259" key="1">
    <source>
        <dbReference type="PROSITE" id="PS51186"/>
    </source>
</evidence>
<evidence type="ECO:0000313" key="2">
    <source>
        <dbReference type="EMBL" id="EPF27628.1"/>
    </source>
</evidence>
<evidence type="ECO:0000313" key="3">
    <source>
        <dbReference type="Proteomes" id="UP000014634"/>
    </source>
</evidence>
<gene>
    <name evidence="2" type="ORF">HMPREF9195_02380</name>
</gene>
<name>A0AA87TDY0_TREMD</name>
<dbReference type="Proteomes" id="UP000014634">
    <property type="component" value="Unassembled WGS sequence"/>
</dbReference>
<dbReference type="SUPFAM" id="SSF55729">
    <property type="entry name" value="Acyl-CoA N-acyltransferases (Nat)"/>
    <property type="match status" value="1"/>
</dbReference>
<accession>A0AA87TDY0</accession>
<dbReference type="Pfam" id="PF00583">
    <property type="entry name" value="Acetyltransf_1"/>
    <property type="match status" value="1"/>
</dbReference>
<dbReference type="CDD" id="cd04301">
    <property type="entry name" value="NAT_SF"/>
    <property type="match status" value="1"/>
</dbReference>
<protein>
    <recommendedName>
        <fullName evidence="1">N-acetyltransferase domain-containing protein</fullName>
    </recommendedName>
</protein>
<proteinExistence type="predicted"/>
<dbReference type="EMBL" id="ATFE01000019">
    <property type="protein sequence ID" value="EPF27628.1"/>
    <property type="molecule type" value="Genomic_DNA"/>
</dbReference>
<dbReference type="GO" id="GO:0016747">
    <property type="term" value="F:acyltransferase activity, transferring groups other than amino-acyl groups"/>
    <property type="evidence" value="ECO:0007669"/>
    <property type="project" value="InterPro"/>
</dbReference>
<dbReference type="InterPro" id="IPR000182">
    <property type="entry name" value="GNAT_dom"/>
</dbReference>
<dbReference type="AlphaFoldDB" id="A0AA87TDY0"/>
<sequence length="166" mass="19386">MDIHFNRLTAKYKKETIDIFNYYIEHTTAAYRSEKVGYDFFNTLVDDDVVSAYAIMNNANEVIGFCMLEKYKNIRTFNELGDCMYFIKPEMTGKGVGRKIVSLLENDAKLHGMKKLVVDISDENEKSIAFHKKHEFIEYGRLKNCWRKFGRNIGIVYMYKDIGTAT</sequence>
<feature type="domain" description="N-acetyltransferase" evidence="1">
    <location>
        <begin position="3"/>
        <end position="163"/>
    </location>
</feature>
<dbReference type="InterPro" id="IPR016181">
    <property type="entry name" value="Acyl_CoA_acyltransferase"/>
</dbReference>
<organism evidence="2 3">
    <name type="scientific">Treponema medium ATCC 700293</name>
    <dbReference type="NCBI Taxonomy" id="1125700"/>
    <lineage>
        <taxon>Bacteria</taxon>
        <taxon>Pseudomonadati</taxon>
        <taxon>Spirochaetota</taxon>
        <taxon>Spirochaetia</taxon>
        <taxon>Spirochaetales</taxon>
        <taxon>Treponemataceae</taxon>
        <taxon>Treponema</taxon>
    </lineage>
</organism>
<comment type="caution">
    <text evidence="2">The sequence shown here is derived from an EMBL/GenBank/DDBJ whole genome shotgun (WGS) entry which is preliminary data.</text>
</comment>
<dbReference type="RefSeq" id="WP_016524301.1">
    <property type="nucleotide sequence ID" value="NZ_KE332517.1"/>
</dbReference>
<reference evidence="2 3" key="1">
    <citation type="submission" date="2013-04" db="EMBL/GenBank/DDBJ databases">
        <title>The Genome Sequence of Treponema medium ATCC 700293.</title>
        <authorList>
            <consortium name="The Broad Institute Genomics Platform"/>
            <person name="Earl A."/>
            <person name="Ward D."/>
            <person name="Feldgarden M."/>
            <person name="Gevers D."/>
            <person name="Leonetti C."/>
            <person name="Blanton J.M."/>
            <person name="Dewhirst F.E."/>
            <person name="Izard J."/>
            <person name="Walker B."/>
            <person name="Young S."/>
            <person name="Zeng Q."/>
            <person name="Gargeya S."/>
            <person name="Fitzgerald M."/>
            <person name="Haas B."/>
            <person name="Abouelleil A."/>
            <person name="Allen A.W."/>
            <person name="Alvarado L."/>
            <person name="Arachchi H.M."/>
            <person name="Berlin A.M."/>
            <person name="Chapman S.B."/>
            <person name="Gainer-Dewar J."/>
            <person name="Goldberg J."/>
            <person name="Griggs A."/>
            <person name="Gujja S."/>
            <person name="Hansen M."/>
            <person name="Howarth C."/>
            <person name="Imamovic A."/>
            <person name="Ireland A."/>
            <person name="Larimer J."/>
            <person name="McCowan C."/>
            <person name="Murphy C."/>
            <person name="Pearson M."/>
            <person name="Poon T.W."/>
            <person name="Priest M."/>
            <person name="Roberts A."/>
            <person name="Saif S."/>
            <person name="Shea T."/>
            <person name="Sisk P."/>
            <person name="Sykes S."/>
            <person name="Wortman J."/>
            <person name="Nusbaum C."/>
            <person name="Birren B."/>
        </authorList>
    </citation>
    <scope>NUCLEOTIDE SEQUENCE [LARGE SCALE GENOMIC DNA]</scope>
    <source>
        <strain evidence="2 3">ATCC 700293</strain>
    </source>
</reference>
<dbReference type="PROSITE" id="PS51186">
    <property type="entry name" value="GNAT"/>
    <property type="match status" value="1"/>
</dbReference>